<name>A0ACC6TLC1_9CREN</name>
<accession>A0ACC6TLC1</accession>
<sequence length="77" mass="8469">MRSVVGPTISQKAGVFYISNDEEDALRSYELAKKMYPDFTIVLTNLANTEDKIAATNIDPDLGDFEKGYAIIILVPG</sequence>
<comment type="caution">
    <text evidence="1">The sequence shown here is derived from an EMBL/GenBank/DDBJ whole genome shotgun (WGS) entry which is preliminary data.</text>
</comment>
<dbReference type="EMBL" id="JZWS03000001">
    <property type="protein sequence ID" value="MEW9490650.1"/>
    <property type="molecule type" value="Genomic_DNA"/>
</dbReference>
<reference evidence="1" key="1">
    <citation type="submission" date="2024-07" db="EMBL/GenBank/DDBJ databases">
        <title>Metagenome and Metagenome-Assembled Genomes of Archaea from a hot spring from the geothermal field of Los Azufres, Mexico.</title>
        <authorList>
            <person name="Marin-Paredes R."/>
            <person name="Martinez-Romero E."/>
            <person name="Servin-Garciduenas L.E."/>
        </authorList>
    </citation>
    <scope>NUCLEOTIDE SEQUENCE</scope>
    <source>
        <strain evidence="1">AZ1-454</strain>
    </source>
</reference>
<evidence type="ECO:0000313" key="1">
    <source>
        <dbReference type="EMBL" id="MEW9490650.1"/>
    </source>
</evidence>
<organism evidence="1 2">
    <name type="scientific">Candidatus Aramenus sulfurataquae</name>
    <dbReference type="NCBI Taxonomy" id="1326980"/>
    <lineage>
        <taxon>Archaea</taxon>
        <taxon>Thermoproteota</taxon>
        <taxon>Thermoprotei</taxon>
        <taxon>Sulfolobales</taxon>
        <taxon>Sulfolobaceae</taxon>
        <taxon>Candidatus Aramenus</taxon>
    </lineage>
</organism>
<gene>
    <name evidence="1" type="ORF">TQ35_0000285</name>
</gene>
<evidence type="ECO:0000313" key="2">
    <source>
        <dbReference type="Proteomes" id="UP000053480"/>
    </source>
</evidence>
<protein>
    <submittedName>
        <fullName evidence="1">Uncharacterized protein</fullName>
    </submittedName>
</protein>
<dbReference type="Proteomes" id="UP000053480">
    <property type="component" value="Unassembled WGS sequence"/>
</dbReference>
<proteinExistence type="predicted"/>